<dbReference type="GO" id="GO:0008168">
    <property type="term" value="F:methyltransferase activity"/>
    <property type="evidence" value="ECO:0007669"/>
    <property type="project" value="InterPro"/>
</dbReference>
<dbReference type="InterPro" id="IPR002052">
    <property type="entry name" value="DNA_methylase_N6_adenine_CS"/>
</dbReference>
<reference evidence="1 2" key="1">
    <citation type="submission" date="2023-09" db="EMBL/GenBank/DDBJ databases">
        <authorList>
            <person name="Golyshina O.V."/>
            <person name="Lunev E.A."/>
            <person name="Bargiela R."/>
            <person name="Gaines M.C."/>
            <person name="Daum B."/>
            <person name="Bale N.J."/>
            <person name="Koenen M."/>
            <person name="Sinninghe Damst J.S."/>
            <person name="Yakimov M."/>
            <person name="Golyshin P.N."/>
        </authorList>
    </citation>
    <scope>NUCLEOTIDE SEQUENCE [LARGE SCALE GENOMIC DNA]</scope>
    <source>
        <strain evidence="1 2">M1</strain>
    </source>
</reference>
<sequence length="208" mass="22862">MKVIKGRKDLAIFLQNLDHSVIYRNDLEQYPTDAETAATVIFNAFMSGDIAGKSVVDLGTGNGLFAIGAHVLGAETVVGIDVDSEQVRIARKNGEGTGIKFLQMDVSEVTGHFDTVIMNPPFGSVVKGADRPFMEKALEIGNKIYAIHNLKGIEFVSKFYGKNATVLRIERLGIRVPRIYAHHTSDYSVIPSVFFELKSRISSQLTTK</sequence>
<dbReference type="GO" id="GO:0032259">
    <property type="term" value="P:methylation"/>
    <property type="evidence" value="ECO:0007669"/>
    <property type="project" value="InterPro"/>
</dbReference>
<protein>
    <submittedName>
        <fullName evidence="1">METTL5 family protein</fullName>
    </submittedName>
</protein>
<dbReference type="PROSITE" id="PS00092">
    <property type="entry name" value="N6_MTASE"/>
    <property type="match status" value="1"/>
</dbReference>
<dbReference type="InterPro" id="IPR029063">
    <property type="entry name" value="SAM-dependent_MTases_sf"/>
</dbReference>
<evidence type="ECO:0000313" key="2">
    <source>
        <dbReference type="Proteomes" id="UP001451606"/>
    </source>
</evidence>
<dbReference type="Proteomes" id="UP001451606">
    <property type="component" value="Chromosome"/>
</dbReference>
<dbReference type="KEGG" id="omr:OXIME_000537"/>
<gene>
    <name evidence="1" type="ORF">OXIME_000537</name>
</gene>
<dbReference type="GeneID" id="95967264"/>
<dbReference type="RefSeq" id="WP_393971945.1">
    <property type="nucleotide sequence ID" value="NZ_CP133772.1"/>
</dbReference>
<dbReference type="PANTHER" id="PTHR23290:SF0">
    <property type="entry name" value="RRNA N6-ADENOSINE-METHYLTRANSFERASE METTL5"/>
    <property type="match status" value="1"/>
</dbReference>
<dbReference type="Gene3D" id="3.40.50.150">
    <property type="entry name" value="Vaccinia Virus protein VP39"/>
    <property type="match status" value="1"/>
</dbReference>
<accession>A0AAX4NFT5</accession>
<dbReference type="Pfam" id="PF06325">
    <property type="entry name" value="PrmA"/>
    <property type="match status" value="1"/>
</dbReference>
<dbReference type="SUPFAM" id="SSF53335">
    <property type="entry name" value="S-adenosyl-L-methionine-dependent methyltransferases"/>
    <property type="match status" value="1"/>
</dbReference>
<dbReference type="InterPro" id="IPR051720">
    <property type="entry name" value="rRNA_MeTrfase/Polyamine_Synth"/>
</dbReference>
<dbReference type="PANTHER" id="PTHR23290">
    <property type="entry name" value="RRNA N6-ADENOSINE-METHYLTRANSFERASE METTL5"/>
    <property type="match status" value="1"/>
</dbReference>
<dbReference type="GO" id="GO:0003676">
    <property type="term" value="F:nucleic acid binding"/>
    <property type="evidence" value="ECO:0007669"/>
    <property type="project" value="InterPro"/>
</dbReference>
<organism evidence="1 2">
    <name type="scientific">Oxyplasma meridianum</name>
    <dbReference type="NCBI Taxonomy" id="3073602"/>
    <lineage>
        <taxon>Archaea</taxon>
        <taxon>Methanobacteriati</taxon>
        <taxon>Thermoplasmatota</taxon>
        <taxon>Thermoplasmata</taxon>
        <taxon>Thermoplasmatales</taxon>
        <taxon>Thermoplasmataceae</taxon>
        <taxon>Oxyplasma</taxon>
    </lineage>
</organism>
<dbReference type="EMBL" id="CP133772">
    <property type="protein sequence ID" value="WYX99988.1"/>
    <property type="molecule type" value="Genomic_DNA"/>
</dbReference>
<dbReference type="AlphaFoldDB" id="A0AAX4NFT5"/>
<dbReference type="CDD" id="cd02440">
    <property type="entry name" value="AdoMet_MTases"/>
    <property type="match status" value="1"/>
</dbReference>
<evidence type="ECO:0000313" key="1">
    <source>
        <dbReference type="EMBL" id="WYX99988.1"/>
    </source>
</evidence>
<proteinExistence type="predicted"/>
<keyword evidence="2" id="KW-1185">Reference proteome</keyword>
<name>A0AAX4NFT5_9ARCH</name>